<evidence type="ECO:0000256" key="2">
    <source>
        <dbReference type="SAM" id="Phobius"/>
    </source>
</evidence>
<keyword evidence="2" id="KW-0472">Membrane</keyword>
<dbReference type="Proteomes" id="UP000323537">
    <property type="component" value="Unassembled WGS sequence"/>
</dbReference>
<protein>
    <submittedName>
        <fullName evidence="3">Uncharacterized protein</fullName>
    </submittedName>
</protein>
<dbReference type="EMBL" id="FOPZ01000008">
    <property type="protein sequence ID" value="SFH55330.1"/>
    <property type="molecule type" value="Genomic_DNA"/>
</dbReference>
<evidence type="ECO:0000313" key="4">
    <source>
        <dbReference type="Proteomes" id="UP000323537"/>
    </source>
</evidence>
<proteinExistence type="predicted"/>
<name>A0A1I3AZG5_9EURY</name>
<keyword evidence="2" id="KW-1133">Transmembrane helix</keyword>
<evidence type="ECO:0000313" key="3">
    <source>
        <dbReference type="EMBL" id="SFH55330.1"/>
    </source>
</evidence>
<gene>
    <name evidence="3" type="ORF">SAMN04488066_10867</name>
</gene>
<feature type="transmembrane region" description="Helical" evidence="2">
    <location>
        <begin position="40"/>
        <end position="60"/>
    </location>
</feature>
<keyword evidence="4" id="KW-1185">Reference proteome</keyword>
<dbReference type="AlphaFoldDB" id="A0A1I3AZG5"/>
<feature type="region of interest" description="Disordered" evidence="1">
    <location>
        <begin position="1"/>
        <end position="30"/>
    </location>
</feature>
<accession>A0A1I3AZG5</accession>
<reference evidence="3 4" key="1">
    <citation type="submission" date="2016-10" db="EMBL/GenBank/DDBJ databases">
        <authorList>
            <person name="Varghese N."/>
            <person name="Submissions S."/>
        </authorList>
    </citation>
    <scope>NUCLEOTIDE SEQUENCE [LARGE SCALE GENOMIC DNA]</scope>
    <source>
        <strain evidence="3 4">CGMCC 1.6377</strain>
    </source>
</reference>
<dbReference type="OrthoDB" id="377654at2157"/>
<evidence type="ECO:0000256" key="1">
    <source>
        <dbReference type="SAM" id="MobiDB-lite"/>
    </source>
</evidence>
<sequence length="61" mass="6527">MIDENGNDDPDHRSENRPVPPGSLTRYVPGAATNAPKRNVLVVLAYLLTCVLAVGLLQTAL</sequence>
<keyword evidence="2" id="KW-0812">Transmembrane</keyword>
<dbReference type="RefSeq" id="WP_149784389.1">
    <property type="nucleotide sequence ID" value="NZ_BAAADP010000001.1"/>
</dbReference>
<organism evidence="3 4">
    <name type="scientific">Halorubrum aquaticum</name>
    <dbReference type="NCBI Taxonomy" id="387340"/>
    <lineage>
        <taxon>Archaea</taxon>
        <taxon>Methanobacteriati</taxon>
        <taxon>Methanobacteriota</taxon>
        <taxon>Stenosarchaea group</taxon>
        <taxon>Halobacteria</taxon>
        <taxon>Halobacteriales</taxon>
        <taxon>Haloferacaceae</taxon>
        <taxon>Halorubrum</taxon>
    </lineage>
</organism>